<accession>A0A1U9MAV1</accession>
<dbReference type="RefSeq" id="WP_078039406.1">
    <property type="nucleotide sequence ID" value="NZ_CAXUMW020000003.1"/>
</dbReference>
<keyword evidence="3" id="KW-1185">Reference proteome</keyword>
<dbReference type="Pfam" id="PF03009">
    <property type="entry name" value="GDPD"/>
    <property type="match status" value="1"/>
</dbReference>
<feature type="domain" description="GP-PDE" evidence="1">
    <location>
        <begin position="11"/>
        <end position="239"/>
    </location>
</feature>
<reference evidence="2 3" key="1">
    <citation type="submission" date="2016-11" db="EMBL/GenBank/DDBJ databases">
        <title>Comparative genomics of Bartonella apis.</title>
        <authorList>
            <person name="Engel P."/>
        </authorList>
    </citation>
    <scope>NUCLEOTIDE SEQUENCE [LARGE SCALE GENOMIC DNA]</scope>
    <source>
        <strain evidence="2 3">BBC0178</strain>
    </source>
</reference>
<evidence type="ECO:0000313" key="3">
    <source>
        <dbReference type="Proteomes" id="UP000189660"/>
    </source>
</evidence>
<protein>
    <submittedName>
        <fullName evidence="2">Glycerophosphoryl diester phosphodiesterase</fullName>
    </submittedName>
</protein>
<dbReference type="InterPro" id="IPR030395">
    <property type="entry name" value="GP_PDE_dom"/>
</dbReference>
<name>A0A1U9MAV1_9HYPH</name>
<sequence length="239" mass="26931">MRIDWLSKRPIANSGLHGYDKSVQENTLPAFELAALENYTICCDVQLSHDGVPMVFHGASLEQITGQKKRIIDLRSSEIANIQTSEGKPRIFTLEALLQNIAGKVPVLANLEGNEGEDAGLISTVTELLVAYPNKSAIMSQDVHILRRIRFGDRAIPHGIKAEGNKRSEIEQHFAMLAHDMEFVAYNFRQLSNPFVRFVREKLGMPVLAFTIHNSEEWERARVNADQMIFEGFKPDNDN</sequence>
<dbReference type="Gene3D" id="3.20.20.190">
    <property type="entry name" value="Phosphatidylinositol (PI) phosphodiesterase"/>
    <property type="match status" value="1"/>
</dbReference>
<dbReference type="GO" id="GO:0006629">
    <property type="term" value="P:lipid metabolic process"/>
    <property type="evidence" value="ECO:0007669"/>
    <property type="project" value="InterPro"/>
</dbReference>
<dbReference type="EMBL" id="CP015820">
    <property type="protein sequence ID" value="AQT42463.1"/>
    <property type="molecule type" value="Genomic_DNA"/>
</dbReference>
<dbReference type="AlphaFoldDB" id="A0A1U9MAV1"/>
<gene>
    <name evidence="2" type="ORF">BBC0178_009780</name>
</gene>
<dbReference type="KEGG" id="bapa:BBC0178_009780"/>
<dbReference type="PROSITE" id="PS51704">
    <property type="entry name" value="GP_PDE"/>
    <property type="match status" value="1"/>
</dbReference>
<evidence type="ECO:0000259" key="1">
    <source>
        <dbReference type="PROSITE" id="PS51704"/>
    </source>
</evidence>
<dbReference type="GeneID" id="99981197"/>
<proteinExistence type="predicted"/>
<dbReference type="GO" id="GO:0008081">
    <property type="term" value="F:phosphoric diester hydrolase activity"/>
    <property type="evidence" value="ECO:0007669"/>
    <property type="project" value="InterPro"/>
</dbReference>
<dbReference type="Proteomes" id="UP000189660">
    <property type="component" value="Chromosome"/>
</dbReference>
<dbReference type="PANTHER" id="PTHR46211">
    <property type="entry name" value="GLYCEROPHOSPHORYL DIESTER PHOSPHODIESTERASE"/>
    <property type="match status" value="1"/>
</dbReference>
<dbReference type="InterPro" id="IPR017946">
    <property type="entry name" value="PLC-like_Pdiesterase_TIM-brl"/>
</dbReference>
<dbReference type="PANTHER" id="PTHR46211:SF1">
    <property type="entry name" value="GLYCEROPHOSPHODIESTER PHOSPHODIESTERASE, CYTOPLASMIC"/>
    <property type="match status" value="1"/>
</dbReference>
<organism evidence="2 3">
    <name type="scientific">Bartonella apihabitans</name>
    <dbReference type="NCBI Taxonomy" id="2750929"/>
    <lineage>
        <taxon>Bacteria</taxon>
        <taxon>Pseudomonadati</taxon>
        <taxon>Pseudomonadota</taxon>
        <taxon>Alphaproteobacteria</taxon>
        <taxon>Hyphomicrobiales</taxon>
        <taxon>Bartonellaceae</taxon>
        <taxon>Bartonella</taxon>
    </lineage>
</organism>
<dbReference type="SUPFAM" id="SSF51695">
    <property type="entry name" value="PLC-like phosphodiesterases"/>
    <property type="match status" value="1"/>
</dbReference>
<evidence type="ECO:0000313" key="2">
    <source>
        <dbReference type="EMBL" id="AQT42463.1"/>
    </source>
</evidence>